<comment type="caution">
    <text evidence="2">The sequence shown here is derived from an EMBL/GenBank/DDBJ whole genome shotgun (WGS) entry which is preliminary data.</text>
</comment>
<sequence>MRYALSEATTLSWWKRALDGTTLSELHNYWAFGASLSNSVFAGRKFNLIALASILTSVVVVDGPLIQRSSSVTTTQASRNTTLSVQLEPGPLPIGFSGFTSTHATTINFYTNRFSQIVKDYTARSDIRLNYSGCMGVCDTTVEAPGFDVNCIRGSRPYNYSPYDEDGSGALKQDALAAKHYAGSTDVYFAGYYRGAMNVSAEYKTDSKNCTGDFTTVNCTLQTATVKYPITLRNGLVSLSPAGKNDTTQMQYLDAEFPGLGQWPSTIGGIADAAARIFNSNITIQDMGPGYAVSSTGRMANTYGNLQLSGVTSYVQCDNLSWSDPTPDVISALRELIFRSAIAASNASTVQATDAVDSYQRTVYVSHYRYLAAALCFIVANALAVLPLFIGWWALGRSATMSPLELAKAFQSPLTSDSTHNDIDGLLGSVGAMEVRYGKIPQKNGDCVETVAENERGALGHEMRILTNTADGDRPRLGIGRLRETEKPVGGVVYR</sequence>
<dbReference type="STRING" id="236234.A0A1J9SJU7"/>
<keyword evidence="3" id="KW-1185">Reference proteome</keyword>
<dbReference type="InterPro" id="IPR021514">
    <property type="entry name" value="DUF3176"/>
</dbReference>
<dbReference type="AlphaFoldDB" id="A0A1J9SJU7"/>
<evidence type="ECO:0000313" key="3">
    <source>
        <dbReference type="Proteomes" id="UP000183809"/>
    </source>
</evidence>
<name>A0A1J9SJU7_9PEZI</name>
<keyword evidence="1" id="KW-1133">Transmembrane helix</keyword>
<dbReference type="RefSeq" id="XP_020135458.1">
    <property type="nucleotide sequence ID" value="XM_020270016.1"/>
</dbReference>
<dbReference type="Proteomes" id="UP000183809">
    <property type="component" value="Unassembled WGS sequence"/>
</dbReference>
<protein>
    <submittedName>
        <fullName evidence="2">Uncharacterized protein</fullName>
    </submittedName>
</protein>
<reference evidence="2 3" key="1">
    <citation type="submission" date="2016-10" db="EMBL/GenBank/DDBJ databases">
        <title>Proteomics and genomics reveal pathogen-plant mechanisms compatible with a hemibiotrophic lifestyle of Diplodia corticola.</title>
        <authorList>
            <person name="Fernandes I."/>
            <person name="De Jonge R."/>
            <person name="Van De Peer Y."/>
            <person name="Devreese B."/>
            <person name="Alves A."/>
            <person name="Esteves A.C."/>
        </authorList>
    </citation>
    <scope>NUCLEOTIDE SEQUENCE [LARGE SCALE GENOMIC DNA]</scope>
    <source>
        <strain evidence="2 3">CBS 112549</strain>
    </source>
</reference>
<dbReference type="EMBL" id="MNUE01000001">
    <property type="protein sequence ID" value="OJD40615.1"/>
    <property type="molecule type" value="Genomic_DNA"/>
</dbReference>
<dbReference type="OrthoDB" id="5357734at2759"/>
<feature type="transmembrane region" description="Helical" evidence="1">
    <location>
        <begin position="370"/>
        <end position="395"/>
    </location>
</feature>
<proteinExistence type="predicted"/>
<dbReference type="PANTHER" id="PTHR37576">
    <property type="entry name" value="DEFECT AT LOW TEMPERATURE PROTEIN 1"/>
    <property type="match status" value="1"/>
</dbReference>
<keyword evidence="1" id="KW-0812">Transmembrane</keyword>
<keyword evidence="1" id="KW-0472">Membrane</keyword>
<dbReference type="GeneID" id="31010275"/>
<accession>A0A1J9SJU7</accession>
<dbReference type="PANTHER" id="PTHR37576:SF2">
    <property type="entry name" value="DEFECT AT LOW TEMPERATURE PROTEIN 1"/>
    <property type="match status" value="1"/>
</dbReference>
<organism evidence="2 3">
    <name type="scientific">Diplodia corticola</name>
    <dbReference type="NCBI Taxonomy" id="236234"/>
    <lineage>
        <taxon>Eukaryota</taxon>
        <taxon>Fungi</taxon>
        <taxon>Dikarya</taxon>
        <taxon>Ascomycota</taxon>
        <taxon>Pezizomycotina</taxon>
        <taxon>Dothideomycetes</taxon>
        <taxon>Dothideomycetes incertae sedis</taxon>
        <taxon>Botryosphaeriales</taxon>
        <taxon>Botryosphaeriaceae</taxon>
        <taxon>Diplodia</taxon>
    </lineage>
</organism>
<evidence type="ECO:0000256" key="1">
    <source>
        <dbReference type="SAM" id="Phobius"/>
    </source>
</evidence>
<evidence type="ECO:0000313" key="2">
    <source>
        <dbReference type="EMBL" id="OJD40615.1"/>
    </source>
</evidence>
<gene>
    <name evidence="2" type="ORF">BKCO1_1000600</name>
</gene>
<dbReference type="Pfam" id="PF11374">
    <property type="entry name" value="DUF3176"/>
    <property type="match status" value="1"/>
</dbReference>